<reference evidence="3" key="1">
    <citation type="submission" date="2015-11" db="EMBL/GenBank/DDBJ databases">
        <title>The PhyloFish database: a comprehensive resource to study gene expression after whole genome duplication in fish.</title>
        <authorList>
            <person name="Pasquier J."/>
            <person name="Cabau C."/>
            <person name="Nguyen T."/>
            <person name="Jouanno E."/>
            <person name="Parrinello H."/>
            <person name="Journot L."/>
            <person name="Pontarotti P."/>
            <person name="Klopp C."/>
            <person name="Postlethwait J.H."/>
            <person name="Guiguen Y."/>
            <person name="Bobe J."/>
        </authorList>
    </citation>
    <scope>NUCLEOTIDE SEQUENCE</scope>
</reference>
<gene>
    <name evidence="3" type="primary">stra8</name>
</gene>
<dbReference type="PANTHER" id="PTHR35254:SF1">
    <property type="entry name" value="STIMULATED BY RETINOIC ACID GENE 8 PROTEIN HOMOLOG"/>
    <property type="match status" value="1"/>
</dbReference>
<name>A0A172MFH9_ANGAN</name>
<dbReference type="GO" id="GO:0007283">
    <property type="term" value="P:spermatogenesis"/>
    <property type="evidence" value="ECO:0007669"/>
    <property type="project" value="TreeGrafter"/>
</dbReference>
<dbReference type="GO" id="GO:0051321">
    <property type="term" value="P:meiotic cell cycle"/>
    <property type="evidence" value="ECO:0007669"/>
    <property type="project" value="InterPro"/>
</dbReference>
<dbReference type="AlphaFoldDB" id="A0A172MFH9"/>
<dbReference type="GO" id="GO:0048477">
    <property type="term" value="P:oogenesis"/>
    <property type="evidence" value="ECO:0007669"/>
    <property type="project" value="TreeGrafter"/>
</dbReference>
<dbReference type="InterPro" id="IPR057021">
    <property type="entry name" value="bHLH_STRA8"/>
</dbReference>
<dbReference type="PANTHER" id="PTHR35254">
    <property type="entry name" value="STIMULATED BY RETINOIC ACID GENE 8 PROTEIN HOMOLOG"/>
    <property type="match status" value="1"/>
</dbReference>
<sequence>MASRRNGSAGRKKEIAEHQKERRRALQARHRATLAGLFDNLRKVVCPLEKTPAKWKILHHAKDFFQEQEAYLEKLLSLKETFLLDADGPYSLQEVRDEYRRQHCQRSAPRDRSACPVWKPGQGCPGPRAPGGSGSSSEADPAEDLGLSQSTPTSQPDILEFEGYLLFYRRTLERLLGGGVLLPDQTGLPVVSEAISALWQSLPLERRASYQDRSQEQSSFPWGGPSEEPPLPDTPGCSSQNSQGASGSSGSTFEEDLLQDAYDVVQKDLSSGDSPELDLQKQKELYDHIISFVKRHMAEEFTQEVCQFLRCTETFDDDL</sequence>
<accession>A0A172MFH9</accession>
<dbReference type="GO" id="GO:0071300">
    <property type="term" value="P:cellular response to retinoic acid"/>
    <property type="evidence" value="ECO:0007669"/>
    <property type="project" value="InterPro"/>
</dbReference>
<dbReference type="GO" id="GO:0090427">
    <property type="term" value="P:activation of meiosis"/>
    <property type="evidence" value="ECO:0007669"/>
    <property type="project" value="TreeGrafter"/>
</dbReference>
<proteinExistence type="evidence at transcript level"/>
<feature type="domain" description="STRA8 bHLH" evidence="2">
    <location>
        <begin position="17"/>
        <end position="82"/>
    </location>
</feature>
<organism evidence="3">
    <name type="scientific">Anguilla anguilla</name>
    <name type="common">European freshwater eel</name>
    <name type="synonym">Muraena anguilla</name>
    <dbReference type="NCBI Taxonomy" id="7936"/>
    <lineage>
        <taxon>Eukaryota</taxon>
        <taxon>Metazoa</taxon>
        <taxon>Chordata</taxon>
        <taxon>Craniata</taxon>
        <taxon>Vertebrata</taxon>
        <taxon>Euteleostomi</taxon>
        <taxon>Actinopterygii</taxon>
        <taxon>Neopterygii</taxon>
        <taxon>Teleostei</taxon>
        <taxon>Anguilliformes</taxon>
        <taxon>Anguillidae</taxon>
        <taxon>Anguilla</taxon>
    </lineage>
</organism>
<evidence type="ECO:0000313" key="3">
    <source>
        <dbReference type="EMBL" id="ANC96759.1"/>
    </source>
</evidence>
<protein>
    <submittedName>
        <fullName evidence="3">Stimulated by retinoic acid protein 8</fullName>
    </submittedName>
</protein>
<feature type="region of interest" description="Disordered" evidence="1">
    <location>
        <begin position="103"/>
        <end position="154"/>
    </location>
</feature>
<dbReference type="GO" id="GO:0005634">
    <property type="term" value="C:nucleus"/>
    <property type="evidence" value="ECO:0007669"/>
    <property type="project" value="TreeGrafter"/>
</dbReference>
<feature type="region of interest" description="Disordered" evidence="1">
    <location>
        <begin position="209"/>
        <end position="252"/>
    </location>
</feature>
<feature type="compositionally biased region" description="Basic and acidic residues" evidence="1">
    <location>
        <begin position="11"/>
        <end position="20"/>
    </location>
</feature>
<evidence type="ECO:0000256" key="1">
    <source>
        <dbReference type="SAM" id="MobiDB-lite"/>
    </source>
</evidence>
<feature type="region of interest" description="Disordered" evidence="1">
    <location>
        <begin position="1"/>
        <end position="25"/>
    </location>
</feature>
<dbReference type="InterPro" id="IPR033537">
    <property type="entry name" value="Stra8"/>
</dbReference>
<evidence type="ECO:0000259" key="2">
    <source>
        <dbReference type="Pfam" id="PF23175"/>
    </source>
</evidence>
<feature type="compositionally biased region" description="Low complexity" evidence="1">
    <location>
        <begin position="236"/>
        <end position="251"/>
    </location>
</feature>
<dbReference type="EMBL" id="KU161163">
    <property type="protein sequence ID" value="ANC96759.1"/>
    <property type="molecule type" value="mRNA"/>
</dbReference>
<dbReference type="Pfam" id="PF23175">
    <property type="entry name" value="bHLH_STRA8"/>
    <property type="match status" value="1"/>
</dbReference>